<evidence type="ECO:0000313" key="2">
    <source>
        <dbReference type="Proteomes" id="UP000799770"/>
    </source>
</evidence>
<dbReference type="Proteomes" id="UP000799770">
    <property type="component" value="Unassembled WGS sequence"/>
</dbReference>
<gene>
    <name evidence="1" type="ORF">BDV96DRAFT_648715</name>
</gene>
<reference evidence="1" key="1">
    <citation type="journal article" date="2020" name="Stud. Mycol.">
        <title>101 Dothideomycetes genomes: a test case for predicting lifestyles and emergence of pathogens.</title>
        <authorList>
            <person name="Haridas S."/>
            <person name="Albert R."/>
            <person name="Binder M."/>
            <person name="Bloem J."/>
            <person name="Labutti K."/>
            <person name="Salamov A."/>
            <person name="Andreopoulos B."/>
            <person name="Baker S."/>
            <person name="Barry K."/>
            <person name="Bills G."/>
            <person name="Bluhm B."/>
            <person name="Cannon C."/>
            <person name="Castanera R."/>
            <person name="Culley D."/>
            <person name="Daum C."/>
            <person name="Ezra D."/>
            <person name="Gonzalez J."/>
            <person name="Henrissat B."/>
            <person name="Kuo A."/>
            <person name="Liang C."/>
            <person name="Lipzen A."/>
            <person name="Lutzoni F."/>
            <person name="Magnuson J."/>
            <person name="Mondo S."/>
            <person name="Nolan M."/>
            <person name="Ohm R."/>
            <person name="Pangilinan J."/>
            <person name="Park H.-J."/>
            <person name="Ramirez L."/>
            <person name="Alfaro M."/>
            <person name="Sun H."/>
            <person name="Tritt A."/>
            <person name="Yoshinaga Y."/>
            <person name="Zwiers L.-H."/>
            <person name="Turgeon B."/>
            <person name="Goodwin S."/>
            <person name="Spatafora J."/>
            <person name="Crous P."/>
            <person name="Grigoriev I."/>
        </authorList>
    </citation>
    <scope>NUCLEOTIDE SEQUENCE</scope>
    <source>
        <strain evidence="1">CBS 627.86</strain>
    </source>
</reference>
<accession>A0A6A5Z213</accession>
<evidence type="ECO:0000313" key="1">
    <source>
        <dbReference type="EMBL" id="KAF2113106.1"/>
    </source>
</evidence>
<dbReference type="AlphaFoldDB" id="A0A6A5Z213"/>
<dbReference type="EMBL" id="ML977329">
    <property type="protein sequence ID" value="KAF2113106.1"/>
    <property type="molecule type" value="Genomic_DNA"/>
</dbReference>
<dbReference type="OrthoDB" id="10003767at2759"/>
<proteinExistence type="predicted"/>
<organism evidence="1 2">
    <name type="scientific">Lophiotrema nucula</name>
    <dbReference type="NCBI Taxonomy" id="690887"/>
    <lineage>
        <taxon>Eukaryota</taxon>
        <taxon>Fungi</taxon>
        <taxon>Dikarya</taxon>
        <taxon>Ascomycota</taxon>
        <taxon>Pezizomycotina</taxon>
        <taxon>Dothideomycetes</taxon>
        <taxon>Pleosporomycetidae</taxon>
        <taxon>Pleosporales</taxon>
        <taxon>Lophiotremataceae</taxon>
        <taxon>Lophiotrema</taxon>
    </lineage>
</organism>
<keyword evidence="2" id="KW-1185">Reference proteome</keyword>
<protein>
    <submittedName>
        <fullName evidence="1">Uncharacterized protein</fullName>
    </submittedName>
</protein>
<sequence length="135" mass="14615">MMNSEIATWAFPAGTFTLPQPPTATAASSPSDNDSISIGKMLSDKINELGFERVICKLATAAWVKRRVAAGYVVSDGVQSALDPATPFIYGKRHVLYPLRMPDDALWIMRLYNGLSDADGEIADGVVNDQEPGRL</sequence>
<name>A0A6A5Z213_9PLEO</name>